<protein>
    <recommendedName>
        <fullName evidence="1">DUF4097 domain-containing protein</fullName>
    </recommendedName>
</protein>
<dbReference type="Proteomes" id="UP000642673">
    <property type="component" value="Unassembled WGS sequence"/>
</dbReference>
<comment type="caution">
    <text evidence="2">The sequence shown here is derived from an EMBL/GenBank/DDBJ whole genome shotgun (WGS) entry which is preliminary data.</text>
</comment>
<evidence type="ECO:0000313" key="2">
    <source>
        <dbReference type="EMBL" id="GHB47873.1"/>
    </source>
</evidence>
<name>A0ABQ3ESJ6_9ACTN</name>
<dbReference type="InterPro" id="IPR025164">
    <property type="entry name" value="Toastrack_DUF4097"/>
</dbReference>
<feature type="domain" description="DUF4097" evidence="1">
    <location>
        <begin position="136"/>
        <end position="285"/>
    </location>
</feature>
<sequence length="307" mass="31366">MAEQMTWSVAEPQKLTFEQQVTELRVRVVGGTVNVVAADDGPARLEVAEVNGPPLHVVQEGGILTVSYEDLPWNGSQGFKKWFEGKPWKAWSGSADGRKAWERSATVTLTVPAATAVQLATVSAAAFVSGISGATDVNGVSGDATLVGLSGKVKAHTVSGNVEAQSVTGELGFHSVSGGLTVVDGAGGSVRADSVSGDMLIDLVLDPADARPVDITLNSVSGQVAIRLPHPADARVEANTATGGVSNAFEDLRVSGQWAAKRITGTLGAGTGTLRATTVSGAIALLRRPAADGPDAAAPLALDKKVL</sequence>
<proteinExistence type="predicted"/>
<gene>
    <name evidence="2" type="ORF">GCM10010347_17060</name>
</gene>
<reference evidence="3" key="1">
    <citation type="journal article" date="2019" name="Int. J. Syst. Evol. Microbiol.">
        <title>The Global Catalogue of Microorganisms (GCM) 10K type strain sequencing project: providing services to taxonomists for standard genome sequencing and annotation.</title>
        <authorList>
            <consortium name="The Broad Institute Genomics Platform"/>
            <consortium name="The Broad Institute Genome Sequencing Center for Infectious Disease"/>
            <person name="Wu L."/>
            <person name="Ma J."/>
        </authorList>
    </citation>
    <scope>NUCLEOTIDE SEQUENCE [LARGE SCALE GENOMIC DNA]</scope>
    <source>
        <strain evidence="3">JCM 4738</strain>
    </source>
</reference>
<dbReference type="Pfam" id="PF13349">
    <property type="entry name" value="DUF4097"/>
    <property type="match status" value="1"/>
</dbReference>
<accession>A0ABQ3ESJ6</accession>
<organism evidence="2 3">
    <name type="scientific">Streptomyces cirratus</name>
    <dbReference type="NCBI Taxonomy" id="68187"/>
    <lineage>
        <taxon>Bacteria</taxon>
        <taxon>Bacillati</taxon>
        <taxon>Actinomycetota</taxon>
        <taxon>Actinomycetes</taxon>
        <taxon>Kitasatosporales</taxon>
        <taxon>Streptomycetaceae</taxon>
        <taxon>Streptomyces</taxon>
    </lineage>
</organism>
<evidence type="ECO:0000313" key="3">
    <source>
        <dbReference type="Proteomes" id="UP000642673"/>
    </source>
</evidence>
<keyword evidence="3" id="KW-1185">Reference proteome</keyword>
<dbReference type="EMBL" id="BMVP01000002">
    <property type="protein sequence ID" value="GHB47873.1"/>
    <property type="molecule type" value="Genomic_DNA"/>
</dbReference>
<evidence type="ECO:0000259" key="1">
    <source>
        <dbReference type="Pfam" id="PF13349"/>
    </source>
</evidence>
<dbReference type="RefSeq" id="WP_190183374.1">
    <property type="nucleotide sequence ID" value="NZ_BMVP01000002.1"/>
</dbReference>